<dbReference type="OrthoDB" id="786450at2759"/>
<dbReference type="EMBL" id="LR746274">
    <property type="protein sequence ID" value="CAA7405680.1"/>
    <property type="molecule type" value="Genomic_DNA"/>
</dbReference>
<dbReference type="PROSITE" id="PS50181">
    <property type="entry name" value="FBOX"/>
    <property type="match status" value="1"/>
</dbReference>
<name>A0A7I8L732_SPIIN</name>
<feature type="region of interest" description="Disordered" evidence="1">
    <location>
        <begin position="130"/>
        <end position="167"/>
    </location>
</feature>
<dbReference type="PANTHER" id="PTHR34049">
    <property type="entry name" value="F-BOX PROTEIN SKIP27"/>
    <property type="match status" value="1"/>
</dbReference>
<evidence type="ECO:0000256" key="1">
    <source>
        <dbReference type="SAM" id="MobiDB-lite"/>
    </source>
</evidence>
<sequence>MGLGMNQNCSHETKHNGCSRDAQKTVCYTRIIGRKRVLPKTPEESLFKRTCCSPLDDPTQKPLNRMLPRAESSGHLDHLPEDLMVSIISRVDHGDLRHLLLVSKSVRDAAIISKESHFDFKTPLSRPAFRGGDLLDSEDEHGGDQAGDDDREAPGAPRRVSRTRTSRKDLTAITVALFSGPGE</sequence>
<dbReference type="InterPro" id="IPR001810">
    <property type="entry name" value="F-box_dom"/>
</dbReference>
<protein>
    <recommendedName>
        <fullName evidence="2">F-box domain-containing protein</fullName>
    </recommendedName>
</protein>
<feature type="compositionally biased region" description="Acidic residues" evidence="1">
    <location>
        <begin position="135"/>
        <end position="151"/>
    </location>
</feature>
<dbReference type="InterPro" id="IPR045286">
    <property type="entry name" value="FBS1-like"/>
</dbReference>
<dbReference type="AlphaFoldDB" id="A0A7I8L732"/>
<dbReference type="Pfam" id="PF00646">
    <property type="entry name" value="F-box"/>
    <property type="match status" value="1"/>
</dbReference>
<reference evidence="3" key="1">
    <citation type="submission" date="2020-02" db="EMBL/GenBank/DDBJ databases">
        <authorList>
            <person name="Scholz U."/>
            <person name="Mascher M."/>
            <person name="Fiebig A."/>
        </authorList>
    </citation>
    <scope>NUCLEOTIDE SEQUENCE</scope>
</reference>
<evidence type="ECO:0000313" key="4">
    <source>
        <dbReference type="Proteomes" id="UP000663760"/>
    </source>
</evidence>
<evidence type="ECO:0000313" key="3">
    <source>
        <dbReference type="EMBL" id="CAA7405680.1"/>
    </source>
</evidence>
<feature type="domain" description="F-box" evidence="2">
    <location>
        <begin position="73"/>
        <end position="121"/>
    </location>
</feature>
<evidence type="ECO:0000259" key="2">
    <source>
        <dbReference type="PROSITE" id="PS50181"/>
    </source>
</evidence>
<dbReference type="SUPFAM" id="SSF81383">
    <property type="entry name" value="F-box domain"/>
    <property type="match status" value="1"/>
</dbReference>
<organism evidence="3 4">
    <name type="scientific">Spirodela intermedia</name>
    <name type="common">Intermediate duckweed</name>
    <dbReference type="NCBI Taxonomy" id="51605"/>
    <lineage>
        <taxon>Eukaryota</taxon>
        <taxon>Viridiplantae</taxon>
        <taxon>Streptophyta</taxon>
        <taxon>Embryophyta</taxon>
        <taxon>Tracheophyta</taxon>
        <taxon>Spermatophyta</taxon>
        <taxon>Magnoliopsida</taxon>
        <taxon>Liliopsida</taxon>
        <taxon>Araceae</taxon>
        <taxon>Lemnoideae</taxon>
        <taxon>Spirodela</taxon>
    </lineage>
</organism>
<keyword evidence="4" id="KW-1185">Reference proteome</keyword>
<dbReference type="PANTHER" id="PTHR34049:SF1">
    <property type="entry name" value="F-BOX PROTEIN SKIP27"/>
    <property type="match status" value="1"/>
</dbReference>
<dbReference type="InterPro" id="IPR036047">
    <property type="entry name" value="F-box-like_dom_sf"/>
</dbReference>
<gene>
    <name evidence="3" type="ORF">SI8410_11016358</name>
</gene>
<proteinExistence type="predicted"/>
<dbReference type="Proteomes" id="UP000663760">
    <property type="component" value="Chromosome 11"/>
</dbReference>
<accession>A0A7I8L732</accession>